<reference evidence="9 10" key="1">
    <citation type="submission" date="2018-06" db="EMBL/GenBank/DDBJ databases">
        <title>Genomic Encyclopedia of Type Strains, Phase I: the one thousand microbial genomes (KMG-I) project.</title>
        <authorList>
            <person name="Kyrpides N."/>
        </authorList>
    </citation>
    <scope>NUCLEOTIDE SEQUENCE [LARGE SCALE GENOMIC DNA]</scope>
    <source>
        <strain evidence="9 10">DSM 19573</strain>
    </source>
</reference>
<feature type="coiled-coil region" evidence="6">
    <location>
        <begin position="401"/>
        <end position="460"/>
    </location>
</feature>
<feature type="domain" description="ABC3 transporter permease C-terminal" evidence="8">
    <location>
        <begin position="496"/>
        <end position="603"/>
    </location>
</feature>
<feature type="domain" description="ABC3 transporter permease C-terminal" evidence="8">
    <location>
        <begin position="891"/>
        <end position="1005"/>
    </location>
</feature>
<evidence type="ECO:0000256" key="2">
    <source>
        <dbReference type="ARBA" id="ARBA00022475"/>
    </source>
</evidence>
<dbReference type="Gene3D" id="1.10.287.1490">
    <property type="match status" value="1"/>
</dbReference>
<dbReference type="PANTHER" id="PTHR30287">
    <property type="entry name" value="MEMBRANE COMPONENT OF PREDICTED ABC SUPERFAMILY METABOLITE UPTAKE TRANSPORTER"/>
    <property type="match status" value="1"/>
</dbReference>
<feature type="transmembrane region" description="Helical" evidence="7">
    <location>
        <begin position="885"/>
        <end position="907"/>
    </location>
</feature>
<dbReference type="InterPro" id="IPR038766">
    <property type="entry name" value="Membrane_comp_ABC_pdt"/>
</dbReference>
<dbReference type="Pfam" id="PF02687">
    <property type="entry name" value="FtsX"/>
    <property type="match status" value="2"/>
</dbReference>
<dbReference type="EMBL" id="QKMR01000018">
    <property type="protein sequence ID" value="PYG86636.1"/>
    <property type="molecule type" value="Genomic_DNA"/>
</dbReference>
<dbReference type="Proteomes" id="UP000248132">
    <property type="component" value="Unassembled WGS sequence"/>
</dbReference>
<keyword evidence="2" id="KW-1003">Cell membrane</keyword>
<evidence type="ECO:0000256" key="6">
    <source>
        <dbReference type="SAM" id="Coils"/>
    </source>
</evidence>
<feature type="transmembrane region" description="Helical" evidence="7">
    <location>
        <begin position="660"/>
        <end position="680"/>
    </location>
</feature>
<feature type="transmembrane region" description="Helical" evidence="7">
    <location>
        <begin position="541"/>
        <end position="569"/>
    </location>
</feature>
<dbReference type="InterPro" id="IPR003838">
    <property type="entry name" value="ABC3_permease_C"/>
</dbReference>
<keyword evidence="10" id="KW-1185">Reference proteome</keyword>
<accession>A0A318XJC5</accession>
<feature type="transmembrane region" description="Helical" evidence="7">
    <location>
        <begin position="940"/>
        <end position="962"/>
    </location>
</feature>
<feature type="coiled-coil region" evidence="6">
    <location>
        <begin position="272"/>
        <end position="306"/>
    </location>
</feature>
<evidence type="ECO:0000256" key="7">
    <source>
        <dbReference type="SAM" id="Phobius"/>
    </source>
</evidence>
<feature type="transmembrane region" description="Helical" evidence="7">
    <location>
        <begin position="489"/>
        <end position="508"/>
    </location>
</feature>
<comment type="subcellular location">
    <subcellularLocation>
        <location evidence="1">Cell membrane</location>
        <topology evidence="1">Multi-pass membrane protein</topology>
    </subcellularLocation>
</comment>
<keyword evidence="3 7" id="KW-0812">Transmembrane</keyword>
<evidence type="ECO:0000313" key="10">
    <source>
        <dbReference type="Proteomes" id="UP000248132"/>
    </source>
</evidence>
<organism evidence="9 10">
    <name type="scientific">Ruminiclostridium sufflavum DSM 19573</name>
    <dbReference type="NCBI Taxonomy" id="1121337"/>
    <lineage>
        <taxon>Bacteria</taxon>
        <taxon>Bacillati</taxon>
        <taxon>Bacillota</taxon>
        <taxon>Clostridia</taxon>
        <taxon>Eubacteriales</taxon>
        <taxon>Oscillospiraceae</taxon>
        <taxon>Ruminiclostridium</taxon>
    </lineage>
</organism>
<keyword evidence="6" id="KW-0175">Coiled coil</keyword>
<evidence type="ECO:0000259" key="8">
    <source>
        <dbReference type="Pfam" id="PF02687"/>
    </source>
</evidence>
<keyword evidence="5 7" id="KW-0472">Membrane</keyword>
<feature type="transmembrane region" description="Helical" evidence="7">
    <location>
        <begin position="20"/>
        <end position="37"/>
    </location>
</feature>
<sequence>MRTMIYKNALMKIKKSFGRYISLLIIVLVGVGFYAGIQSSAPDFIGIADSYYHDYSLMDFKIVSTMGLSENDAAALEAVKDVCSVTGSYSLDVLEGEKAVRVHAIEESVNRVKLTAGRMPEMGTECVADSKNYQIGDKLNIAGDVEGKLKNTEFTVTGLVESVLYIGSDYGSTTVGDGKLSSFIFISKENFALDAYTEIYLTMEGGKDYTAYSEGYEALSRELNDELIKIKPDRENARYAEIYSEANEKISSNEMKLMDEKADSEKKLTDAKIKLDDNAKKLKDGKEELLKNETELNDTVREKTAEFEKAKVKISDGWKEIDTALSQSGLKKVELSSKVSGLKQAIEGMKAQLAELPADSQQYAQLSAMLTEYSAQYKGLVKLKESVDALTDQETQLKEGIETFHAEIAKARAEIAKGRKELANNEKKLKVGYDEYHENLEKFNTEIGDAEKKLADAKTDLSGMEHPKWIIFDREAAVGYKELYTDIEVVSSIAAVFPIFFIAIAALMTSNTMARMIAEERSELGALASLGYKNKKIISTYLLYVLSATALGAVIGFLLGCTVFPPLIFLNFNYILPPLVVGYNLITLAGIMAVALALMSAVTVIACNRELSQKPAVLMRPLPPKHGQKILLERIGIVWNRLSFTWKVTMRNMFRYKKRALMTIVGVAGCTSLMLVGFGLRDSMDGFVDRQYGDILTYNDMIVLKDEVSGLSGDLKELFTKEQIKKPLLLRQSAMKCEQKDTSLKAYLIVPENTSATFLAYYRLTSKSTGEPISPDSDGVIITEKIAQVFKIGKGDSLMVKDTDNNAYSLTVSEVAENYITNYIYMDSAMYSRIFGKPAMFNAVVSDFSGDEKTLSKNLIDSALVLNTTFTGDIIQKALDGNAKLNSIIILLVVVASLLAIIVLYNLTSINISERKREIATLKVLGFRDSETNAYIYREAVILTLVSIAIGIALGIALHGFVIDVLEGTTRVLLRKIGWFSFLASAALTMVFSLVMQVITYFKLKTVDMVESLKSVE</sequence>
<feature type="transmembrane region" description="Helical" evidence="7">
    <location>
        <begin position="581"/>
        <end position="606"/>
    </location>
</feature>
<evidence type="ECO:0000256" key="5">
    <source>
        <dbReference type="ARBA" id="ARBA00023136"/>
    </source>
</evidence>
<evidence type="ECO:0000256" key="3">
    <source>
        <dbReference type="ARBA" id="ARBA00022692"/>
    </source>
</evidence>
<protein>
    <submittedName>
        <fullName evidence="9">Putative ABC transport system permease protein</fullName>
    </submittedName>
</protein>
<dbReference type="GO" id="GO:0005886">
    <property type="term" value="C:plasma membrane"/>
    <property type="evidence" value="ECO:0007669"/>
    <property type="project" value="UniProtKB-SubCell"/>
</dbReference>
<evidence type="ECO:0000256" key="1">
    <source>
        <dbReference type="ARBA" id="ARBA00004651"/>
    </source>
</evidence>
<comment type="caution">
    <text evidence="9">The sequence shown here is derived from an EMBL/GenBank/DDBJ whole genome shotgun (WGS) entry which is preliminary data.</text>
</comment>
<keyword evidence="4 7" id="KW-1133">Transmembrane helix</keyword>
<feature type="transmembrane region" description="Helical" evidence="7">
    <location>
        <begin position="982"/>
        <end position="1004"/>
    </location>
</feature>
<dbReference type="PANTHER" id="PTHR30287:SF1">
    <property type="entry name" value="INNER MEMBRANE PROTEIN"/>
    <property type="match status" value="1"/>
</dbReference>
<dbReference type="AlphaFoldDB" id="A0A318XJC5"/>
<name>A0A318XJC5_9FIRM</name>
<proteinExistence type="predicted"/>
<evidence type="ECO:0000313" key="9">
    <source>
        <dbReference type="EMBL" id="PYG86636.1"/>
    </source>
</evidence>
<gene>
    <name evidence="9" type="ORF">LY28_02855</name>
</gene>
<evidence type="ECO:0000256" key="4">
    <source>
        <dbReference type="ARBA" id="ARBA00022989"/>
    </source>
</evidence>